<name>A0AB39MLC7_9ACTN</name>
<gene>
    <name evidence="2" type="ORF">AB5J58_46290</name>
</gene>
<dbReference type="EMBL" id="CP163431">
    <property type="protein sequence ID" value="XDQ07156.1"/>
    <property type="molecule type" value="Genomic_DNA"/>
</dbReference>
<keyword evidence="1" id="KW-0472">Membrane</keyword>
<dbReference type="AlphaFoldDB" id="A0AB39MLC7"/>
<reference evidence="2" key="1">
    <citation type="submission" date="2024-07" db="EMBL/GenBank/DDBJ databases">
        <authorList>
            <person name="Yu S.T."/>
        </authorList>
    </citation>
    <scope>NUCLEOTIDE SEQUENCE</scope>
    <source>
        <strain evidence="2">R08</strain>
    </source>
</reference>
<feature type="transmembrane region" description="Helical" evidence="1">
    <location>
        <begin position="59"/>
        <end position="81"/>
    </location>
</feature>
<organism evidence="2">
    <name type="scientific">Streptomyces sp. R08</name>
    <dbReference type="NCBI Taxonomy" id="3238624"/>
    <lineage>
        <taxon>Bacteria</taxon>
        <taxon>Bacillati</taxon>
        <taxon>Actinomycetota</taxon>
        <taxon>Actinomycetes</taxon>
        <taxon>Kitasatosporales</taxon>
        <taxon>Streptomycetaceae</taxon>
        <taxon>Streptomyces</taxon>
    </lineage>
</organism>
<sequence>MNDDELLARLKSADPARTRLAPPPDIDRLVEATLNTDTALQSATAAVAATTAGWGRRHLVGLAAAGALLVLGGGVAGGIMANSGDGNGRSAATSTSAPTGALRLTAQAGSAKCVEPSPETLGSYPILFAGTVTSVEGATVTFHADEWFKGGGAKTVVLVADTKVPETLTFSEGEHYIVGAKDGVVPPCGANGASPETIAKFRQAFGK</sequence>
<proteinExistence type="predicted"/>
<keyword evidence="1" id="KW-0812">Transmembrane</keyword>
<evidence type="ECO:0000256" key="1">
    <source>
        <dbReference type="SAM" id="Phobius"/>
    </source>
</evidence>
<protein>
    <submittedName>
        <fullName evidence="2">Uncharacterized protein</fullName>
    </submittedName>
</protein>
<keyword evidence="1" id="KW-1133">Transmembrane helix</keyword>
<accession>A0AB39MLC7</accession>
<dbReference type="RefSeq" id="WP_369191967.1">
    <property type="nucleotide sequence ID" value="NZ_CP163431.1"/>
</dbReference>
<evidence type="ECO:0000313" key="2">
    <source>
        <dbReference type="EMBL" id="XDQ07156.1"/>
    </source>
</evidence>